<protein>
    <recommendedName>
        <fullName evidence="4">NUMOD1 domain-containing protein</fullName>
    </recommendedName>
</protein>
<dbReference type="EMBL" id="JBGUBD010000020">
    <property type="protein sequence ID" value="MFA9480391.1"/>
    <property type="molecule type" value="Genomic_DNA"/>
</dbReference>
<evidence type="ECO:0000313" key="3">
    <source>
        <dbReference type="Proteomes" id="UP001575105"/>
    </source>
</evidence>
<evidence type="ECO:0000313" key="2">
    <source>
        <dbReference type="EMBL" id="MFA9480391.1"/>
    </source>
</evidence>
<evidence type="ECO:0008006" key="4">
    <source>
        <dbReference type="Google" id="ProtNLM"/>
    </source>
</evidence>
<reference evidence="2 3" key="1">
    <citation type="submission" date="2024-08" db="EMBL/GenBank/DDBJ databases">
        <title>Whole-genome sequencing of halo(alkali)philic microorganisms from hypersaline lakes.</title>
        <authorList>
            <person name="Sorokin D.Y."/>
            <person name="Merkel A.Y."/>
            <person name="Messina E."/>
            <person name="Yakimov M."/>
        </authorList>
    </citation>
    <scope>NUCLEOTIDE SEQUENCE [LARGE SCALE GENOMIC DNA]</scope>
    <source>
        <strain evidence="2 3">AB-hyl4</strain>
    </source>
</reference>
<organism evidence="2 3">
    <name type="scientific">Natronomicrosphaera hydrolytica</name>
    <dbReference type="NCBI Taxonomy" id="3242702"/>
    <lineage>
        <taxon>Bacteria</taxon>
        <taxon>Pseudomonadati</taxon>
        <taxon>Planctomycetota</taxon>
        <taxon>Phycisphaerae</taxon>
        <taxon>Phycisphaerales</taxon>
        <taxon>Phycisphaeraceae</taxon>
        <taxon>Natronomicrosphaera</taxon>
    </lineage>
</organism>
<dbReference type="Gene3D" id="1.10.10.10">
    <property type="entry name" value="Winged helix-like DNA-binding domain superfamily/Winged helix DNA-binding domain"/>
    <property type="match status" value="1"/>
</dbReference>
<proteinExistence type="predicted"/>
<comment type="caution">
    <text evidence="2">The sequence shown here is derived from an EMBL/GenBank/DDBJ whole genome shotgun (WGS) entry which is preliminary data.</text>
</comment>
<dbReference type="RefSeq" id="WP_425347311.1">
    <property type="nucleotide sequence ID" value="NZ_JBGUBD010000020.1"/>
</dbReference>
<dbReference type="Proteomes" id="UP001575105">
    <property type="component" value="Unassembled WGS sequence"/>
</dbReference>
<dbReference type="InterPro" id="IPR003647">
    <property type="entry name" value="Intron_nuc_1_rpt"/>
</dbReference>
<keyword evidence="3" id="KW-1185">Reference proteome</keyword>
<gene>
    <name evidence="2" type="ORF">ACERK3_19145</name>
</gene>
<sequence length="153" mass="16584">MPPTEAPKSCKVPVEQIGEDGQVVGWYPSIVEASEAMGLQGKGIGQAIAKGYRAAGYHWRKATSPPAEPLPEAPPPPHPHTTRPGYITQVEKLDDEGNVVGRFESLAQASRETNVPKQCIANAVHRGHRTAGYHWRRIGPVKHPRRGGESGDE</sequence>
<dbReference type="InterPro" id="IPR036388">
    <property type="entry name" value="WH-like_DNA-bd_sf"/>
</dbReference>
<accession>A0ABV4U9V1</accession>
<evidence type="ECO:0000256" key="1">
    <source>
        <dbReference type="SAM" id="MobiDB-lite"/>
    </source>
</evidence>
<dbReference type="SMART" id="SM00497">
    <property type="entry name" value="IENR1"/>
    <property type="match status" value="2"/>
</dbReference>
<name>A0ABV4U9V1_9BACT</name>
<feature type="region of interest" description="Disordered" evidence="1">
    <location>
        <begin position="60"/>
        <end position="86"/>
    </location>
</feature>
<feature type="compositionally biased region" description="Pro residues" evidence="1">
    <location>
        <begin position="66"/>
        <end position="79"/>
    </location>
</feature>